<evidence type="ECO:0000313" key="2">
    <source>
        <dbReference type="EMBL" id="JAP31020.1"/>
    </source>
</evidence>
<reference evidence="2" key="1">
    <citation type="submission" date="2015-12" db="EMBL/GenBank/DDBJ databases">
        <title>Gene expression during late stages of embryo sac development: a critical building block for successful pollen-pistil interactions.</title>
        <authorList>
            <person name="Liu Y."/>
            <person name="Joly V."/>
            <person name="Sabar M."/>
            <person name="Matton D.P."/>
        </authorList>
    </citation>
    <scope>NUCLEOTIDE SEQUENCE</scope>
</reference>
<accession>A0A0V0IEC2</accession>
<organism evidence="2">
    <name type="scientific">Solanum chacoense</name>
    <name type="common">Chaco potato</name>
    <dbReference type="NCBI Taxonomy" id="4108"/>
    <lineage>
        <taxon>Eukaryota</taxon>
        <taxon>Viridiplantae</taxon>
        <taxon>Streptophyta</taxon>
        <taxon>Embryophyta</taxon>
        <taxon>Tracheophyta</taxon>
        <taxon>Spermatophyta</taxon>
        <taxon>Magnoliopsida</taxon>
        <taxon>eudicotyledons</taxon>
        <taxon>Gunneridae</taxon>
        <taxon>Pentapetalae</taxon>
        <taxon>asterids</taxon>
        <taxon>lamiids</taxon>
        <taxon>Solanales</taxon>
        <taxon>Solanaceae</taxon>
        <taxon>Solanoideae</taxon>
        <taxon>Solaneae</taxon>
        <taxon>Solanum</taxon>
    </lineage>
</organism>
<dbReference type="EMBL" id="GEDG01007477">
    <property type="protein sequence ID" value="JAP31020.1"/>
    <property type="molecule type" value="Transcribed_RNA"/>
</dbReference>
<dbReference type="AlphaFoldDB" id="A0A0V0IEC2"/>
<evidence type="ECO:0000256" key="1">
    <source>
        <dbReference type="SAM" id="Phobius"/>
    </source>
</evidence>
<proteinExistence type="predicted"/>
<sequence length="103" mass="12048">MRIRFLCFFIYSLFLVNFSSNKLIRMRVAFFTCVQLFKYVGVGGWNIFLLVVFCLQIFLFLSPAYVQNIAILAPSLQMLSNSRCYICCLIDVPPRFCPALYLY</sequence>
<keyword evidence="1" id="KW-0472">Membrane</keyword>
<protein>
    <submittedName>
        <fullName evidence="2">Putative ovule protein</fullName>
    </submittedName>
</protein>
<keyword evidence="1" id="KW-0812">Transmembrane</keyword>
<feature type="transmembrane region" description="Helical" evidence="1">
    <location>
        <begin position="45"/>
        <end position="66"/>
    </location>
</feature>
<keyword evidence="1" id="KW-1133">Transmembrane helix</keyword>
<name>A0A0V0IEC2_SOLCH</name>